<feature type="signal peptide" evidence="1">
    <location>
        <begin position="1"/>
        <end position="27"/>
    </location>
</feature>
<dbReference type="InterPro" id="IPR053283">
    <property type="entry name" value="TUNICAMYCIN_INDUCED_1"/>
</dbReference>
<dbReference type="EMBL" id="SWLB01000022">
    <property type="protein sequence ID" value="KAF3323986.1"/>
    <property type="molecule type" value="Genomic_DNA"/>
</dbReference>
<dbReference type="AlphaFoldDB" id="A0A833QL20"/>
<organism evidence="2 3">
    <name type="scientific">Carex littledalei</name>
    <dbReference type="NCBI Taxonomy" id="544730"/>
    <lineage>
        <taxon>Eukaryota</taxon>
        <taxon>Viridiplantae</taxon>
        <taxon>Streptophyta</taxon>
        <taxon>Embryophyta</taxon>
        <taxon>Tracheophyta</taxon>
        <taxon>Spermatophyta</taxon>
        <taxon>Magnoliopsida</taxon>
        <taxon>Liliopsida</taxon>
        <taxon>Poales</taxon>
        <taxon>Cyperaceae</taxon>
        <taxon>Cyperoideae</taxon>
        <taxon>Cariceae</taxon>
        <taxon>Carex</taxon>
        <taxon>Carex subgen. Euthyceras</taxon>
    </lineage>
</organism>
<dbReference type="PANTHER" id="PTHR34454:SF3">
    <property type="entry name" value="PEPTIDASE I, PUTATIVE-RELATED"/>
    <property type="match status" value="1"/>
</dbReference>
<feature type="chain" id="PRO_5032944713" evidence="1">
    <location>
        <begin position="28"/>
        <end position="413"/>
    </location>
</feature>
<keyword evidence="3" id="KW-1185">Reference proteome</keyword>
<keyword evidence="1" id="KW-0732">Signal</keyword>
<protein>
    <submittedName>
        <fullName evidence="2">Uncharacterized protein</fullName>
    </submittedName>
</protein>
<sequence>MALMPLLSTLLFSILPVLFLPLSPVSSSPWLSANSSSFLSQIADALAEKEKWDPKSEVRVRVLDSDENMSKVGVFNRYEFKAKVGKRLRLGMRFSDESVQWRRVDGSVVVQSDSNLIAGDEAGLVSPVVKDLELTGPLELRVGVKGRNNDWVSLQLPTINITNTRLKRILVPYGIKIRVVGAQGVSLTNPSDIGLFMNGSLATPKKYQIPYWHPRYASCTPLLSVHVVGSILVIAHKTLNPTSPIRTSFISHDTVKLLSDKCYYREISQTPSSLFPSEPSVNSRLALLEKVLVRLVGSKVLDKNFVRFFKIKVVSLTVVKFRLRLGKKLSRRDKFWREMEEWRTKPKDQYFLLEVVARVKEDGTLKALMVKKVKRAFSAVESTAWSSLMSNISYTQFPSFDLPPEALTLDVKW</sequence>
<gene>
    <name evidence="2" type="ORF">FCM35_KLT11453</name>
</gene>
<dbReference type="OrthoDB" id="308440at2759"/>
<comment type="caution">
    <text evidence="2">The sequence shown here is derived from an EMBL/GenBank/DDBJ whole genome shotgun (WGS) entry which is preliminary data.</text>
</comment>
<name>A0A833QL20_9POAL</name>
<proteinExistence type="predicted"/>
<reference evidence="2" key="1">
    <citation type="submission" date="2020-01" db="EMBL/GenBank/DDBJ databases">
        <title>Genome sequence of Kobresia littledalei, the first chromosome-level genome in the family Cyperaceae.</title>
        <authorList>
            <person name="Qu G."/>
        </authorList>
    </citation>
    <scope>NUCLEOTIDE SEQUENCE</scope>
    <source>
        <strain evidence="2">C.B.Clarke</strain>
        <tissue evidence="2">Leaf</tissue>
    </source>
</reference>
<evidence type="ECO:0000313" key="3">
    <source>
        <dbReference type="Proteomes" id="UP000623129"/>
    </source>
</evidence>
<dbReference type="Proteomes" id="UP000623129">
    <property type="component" value="Unassembled WGS sequence"/>
</dbReference>
<evidence type="ECO:0000256" key="1">
    <source>
        <dbReference type="SAM" id="SignalP"/>
    </source>
</evidence>
<dbReference type="PANTHER" id="PTHR34454">
    <property type="entry name" value="TUNICAMYCIN INDUCED PROTEIN"/>
    <property type="match status" value="1"/>
</dbReference>
<evidence type="ECO:0000313" key="2">
    <source>
        <dbReference type="EMBL" id="KAF3323986.1"/>
    </source>
</evidence>
<accession>A0A833QL20</accession>